<protein>
    <submittedName>
        <fullName evidence="1">Uncharacterized protein</fullName>
    </submittedName>
</protein>
<sequence>MTVIDGKVSIIITEGTEIDTERLVASVKLALSEKIPIEDQKENILEAFARQAHEQKKKDKNQNVRKIARILSLFFKFPKTKGKGNLKEESAEAEIYKSIRDIAEAEEEALNDPKQ</sequence>
<dbReference type="Proteomes" id="UP000284379">
    <property type="component" value="Unassembled WGS sequence"/>
</dbReference>
<proteinExistence type="predicted"/>
<evidence type="ECO:0000313" key="1">
    <source>
        <dbReference type="EMBL" id="RHB38366.1"/>
    </source>
</evidence>
<dbReference type="EMBL" id="QSGO01000001">
    <property type="protein sequence ID" value="RHB38366.1"/>
    <property type="molecule type" value="Genomic_DNA"/>
</dbReference>
<accession>A0A413VXQ9</accession>
<gene>
    <name evidence="1" type="ORF">DW888_00670</name>
</gene>
<organism evidence="1 2">
    <name type="scientific">Bacteroides nordii</name>
    <dbReference type="NCBI Taxonomy" id="291645"/>
    <lineage>
        <taxon>Bacteria</taxon>
        <taxon>Pseudomonadati</taxon>
        <taxon>Bacteroidota</taxon>
        <taxon>Bacteroidia</taxon>
        <taxon>Bacteroidales</taxon>
        <taxon>Bacteroidaceae</taxon>
        <taxon>Bacteroides</taxon>
    </lineage>
</organism>
<evidence type="ECO:0000313" key="2">
    <source>
        <dbReference type="Proteomes" id="UP000284379"/>
    </source>
</evidence>
<reference evidence="1 2" key="1">
    <citation type="submission" date="2018-08" db="EMBL/GenBank/DDBJ databases">
        <title>A genome reference for cultivated species of the human gut microbiota.</title>
        <authorList>
            <person name="Zou Y."/>
            <person name="Xue W."/>
            <person name="Luo G."/>
        </authorList>
    </citation>
    <scope>NUCLEOTIDE SEQUENCE [LARGE SCALE GENOMIC DNA]</scope>
    <source>
        <strain evidence="1 2">AM40-30BH</strain>
    </source>
</reference>
<dbReference type="GeneID" id="69502803"/>
<dbReference type="AlphaFoldDB" id="A0A413VXQ9"/>
<dbReference type="RefSeq" id="WP_025868328.1">
    <property type="nucleotide sequence ID" value="NZ_CABJFV010000001.1"/>
</dbReference>
<name>A0A413VXQ9_9BACE</name>
<comment type="caution">
    <text evidence="1">The sequence shown here is derived from an EMBL/GenBank/DDBJ whole genome shotgun (WGS) entry which is preliminary data.</text>
</comment>